<dbReference type="EMBL" id="JWJD01000003">
    <property type="protein sequence ID" value="KIH76478.1"/>
    <property type="molecule type" value="Genomic_DNA"/>
</dbReference>
<dbReference type="PANTHER" id="PTHR38764">
    <property type="entry name" value="ACYL CARRIER PROTEIN PHOSPHODIESTERASE"/>
    <property type="match status" value="1"/>
</dbReference>
<name>A0A0C2ECZ9_9BACT</name>
<dbReference type="Pfam" id="PF04336">
    <property type="entry name" value="ACP_PD"/>
    <property type="match status" value="1"/>
</dbReference>
<evidence type="ECO:0000313" key="4">
    <source>
        <dbReference type="EMBL" id="KIH76478.1"/>
    </source>
</evidence>
<dbReference type="GO" id="GO:0006633">
    <property type="term" value="P:fatty acid biosynthetic process"/>
    <property type="evidence" value="ECO:0007669"/>
    <property type="project" value="InterPro"/>
</dbReference>
<accession>A0A0C2ECZ9</accession>
<sequence length="190" mass="21674">MNYLVHLYLSDGSPGGLLGNLMGDFIKGSLGEEFSPEIRAGIRQHRQVDAYAQKNVHFRQSKRRLDDSFGHCKGILVDVFYDHFLARTWQHYHPLPLETFAARVYQLLEEHFALLPPGLQDVAPRMIKHNWLLSYRETATVERVLHRLAARLSRPTPLAQGLSALLANYDELGSDCRGFLSDARRFCVPS</sequence>
<reference evidence="4 5" key="1">
    <citation type="submission" date="2014-12" db="EMBL/GenBank/DDBJ databases">
        <title>Genomes of Geoalkalibacter ferrihydriticus and Geoalkalibacter subterraneus, two haloalkaliphilic metal-reducing members of the Geobacteraceae.</title>
        <authorList>
            <person name="Badalamenti J.P."/>
            <person name="Torres C.I."/>
            <person name="Krajmalnik-Brown R."/>
            <person name="Bond D.R."/>
        </authorList>
    </citation>
    <scope>NUCLEOTIDE SEQUENCE [LARGE SCALE GENOMIC DNA]</scope>
    <source>
        <strain evidence="4 5">DSM 17813</strain>
    </source>
</reference>
<keyword evidence="2" id="KW-0378">Hydrolase</keyword>
<proteinExistence type="predicted"/>
<dbReference type="Proteomes" id="UP000035068">
    <property type="component" value="Unassembled WGS sequence"/>
</dbReference>
<dbReference type="PANTHER" id="PTHR38764:SF1">
    <property type="entry name" value="ACYL CARRIER PROTEIN PHOSPHODIESTERASE"/>
    <property type="match status" value="1"/>
</dbReference>
<organism evidence="4 5">
    <name type="scientific">Geoalkalibacter ferrihydriticus DSM 17813</name>
    <dbReference type="NCBI Taxonomy" id="1121915"/>
    <lineage>
        <taxon>Bacteria</taxon>
        <taxon>Pseudomonadati</taxon>
        <taxon>Thermodesulfobacteriota</taxon>
        <taxon>Desulfuromonadia</taxon>
        <taxon>Desulfuromonadales</taxon>
        <taxon>Geoalkalibacteraceae</taxon>
        <taxon>Geoalkalibacter</taxon>
    </lineage>
</organism>
<evidence type="ECO:0000313" key="5">
    <source>
        <dbReference type="Proteomes" id="UP000035068"/>
    </source>
</evidence>
<keyword evidence="1" id="KW-0444">Lipid biosynthesis</keyword>
<dbReference type="GO" id="GO:0008770">
    <property type="term" value="F:[acyl-carrier-protein] phosphodiesterase activity"/>
    <property type="evidence" value="ECO:0007669"/>
    <property type="project" value="InterPro"/>
</dbReference>
<dbReference type="InterPro" id="IPR007431">
    <property type="entry name" value="ACP_PD"/>
</dbReference>
<protein>
    <recommendedName>
        <fullName evidence="6">ACP phosphodiesterase</fullName>
    </recommendedName>
</protein>
<evidence type="ECO:0000256" key="3">
    <source>
        <dbReference type="ARBA" id="ARBA00023098"/>
    </source>
</evidence>
<dbReference type="RefSeq" id="WP_040099033.1">
    <property type="nucleotide sequence ID" value="NZ_JWJD01000003.1"/>
</dbReference>
<evidence type="ECO:0008006" key="6">
    <source>
        <dbReference type="Google" id="ProtNLM"/>
    </source>
</evidence>
<evidence type="ECO:0000256" key="2">
    <source>
        <dbReference type="ARBA" id="ARBA00022801"/>
    </source>
</evidence>
<comment type="caution">
    <text evidence="4">The sequence shown here is derived from an EMBL/GenBank/DDBJ whole genome shotgun (WGS) entry which is preliminary data.</text>
</comment>
<dbReference type="PIRSF" id="PIRSF011489">
    <property type="entry name" value="DUF479"/>
    <property type="match status" value="1"/>
</dbReference>
<gene>
    <name evidence="4" type="ORF">GFER_09815</name>
</gene>
<keyword evidence="5" id="KW-1185">Reference proteome</keyword>
<evidence type="ECO:0000256" key="1">
    <source>
        <dbReference type="ARBA" id="ARBA00022516"/>
    </source>
</evidence>
<dbReference type="AlphaFoldDB" id="A0A0C2ECZ9"/>
<keyword evidence="3" id="KW-0443">Lipid metabolism</keyword>